<evidence type="ECO:0000256" key="1">
    <source>
        <dbReference type="ARBA" id="ARBA00022679"/>
    </source>
</evidence>
<dbReference type="EMBL" id="JACCBV010000001">
    <property type="protein sequence ID" value="NYE18803.1"/>
    <property type="molecule type" value="Genomic_DNA"/>
</dbReference>
<proteinExistence type="predicted"/>
<dbReference type="Pfam" id="PF02515">
    <property type="entry name" value="CoA_transf_3"/>
    <property type="match status" value="1"/>
</dbReference>
<dbReference type="InterPro" id="IPR044855">
    <property type="entry name" value="CoA-Trfase_III_dom3_sf"/>
</dbReference>
<dbReference type="Proteomes" id="UP000576969">
    <property type="component" value="Unassembled WGS sequence"/>
</dbReference>
<accession>A0A7Y9KK37</accession>
<dbReference type="PANTHER" id="PTHR48207:SF4">
    <property type="entry name" value="BLL6097 PROTEIN"/>
    <property type="match status" value="1"/>
</dbReference>
<organism evidence="2 3">
    <name type="scientific">Microbacterium immunditiarum</name>
    <dbReference type="NCBI Taxonomy" id="337480"/>
    <lineage>
        <taxon>Bacteria</taxon>
        <taxon>Bacillati</taxon>
        <taxon>Actinomycetota</taxon>
        <taxon>Actinomycetes</taxon>
        <taxon>Micrococcales</taxon>
        <taxon>Microbacteriaceae</taxon>
        <taxon>Microbacterium</taxon>
    </lineage>
</organism>
<dbReference type="InterPro" id="IPR023606">
    <property type="entry name" value="CoA-Trfase_III_dom_1_sf"/>
</dbReference>
<gene>
    <name evidence="2" type="ORF">BJ991_000831</name>
</gene>
<dbReference type="PANTHER" id="PTHR48207">
    <property type="entry name" value="SUCCINATE--HYDROXYMETHYLGLUTARATE COA-TRANSFERASE"/>
    <property type="match status" value="1"/>
</dbReference>
<dbReference type="GO" id="GO:0008410">
    <property type="term" value="F:CoA-transferase activity"/>
    <property type="evidence" value="ECO:0007669"/>
    <property type="project" value="TreeGrafter"/>
</dbReference>
<dbReference type="AlphaFoldDB" id="A0A7Y9KK37"/>
<sequence length="385" mass="41126">MPGRGPLEGVTVIEISNMLMGPFATMALAQMGARVIKVEPPGGDIARGIADSTGRGLGPIYLNINRGKESIELDLADPGDRSTFEALVAAADVVAHNRPPGSEVRLGVDYATLSRINPRIIVCAMYGFGADGPYGSLGAYDDVMQGISGIAAHQTGEGPPQYVRTPLTDKIAGIVAVGAISSALYERERSGSGQLVEVPMFETMVGFLLAEQQGECIYDPPRGPAGYARTNSPHRHPYATADGLISILASTDAHWTALFRLLGESELSDDPRFASIRARTENIDELYAWLKDALARHPTAQLLAQLHESRVPAMRVNTIEDLFVDPHLVQTGFFERVEHPEAGALRQPAAPVRFSRSGSAPLHAAPSLGADGPRLRHEFGCAGTM</sequence>
<evidence type="ECO:0000313" key="2">
    <source>
        <dbReference type="EMBL" id="NYE18803.1"/>
    </source>
</evidence>
<dbReference type="InterPro" id="IPR050483">
    <property type="entry name" value="CoA-transferase_III_domain"/>
</dbReference>
<dbReference type="InterPro" id="IPR003673">
    <property type="entry name" value="CoA-Trfase_fam_III"/>
</dbReference>
<dbReference type="Gene3D" id="3.40.50.10540">
    <property type="entry name" value="Crotonobetainyl-coa:carnitine coa-transferase, domain 1"/>
    <property type="match status" value="1"/>
</dbReference>
<dbReference type="SUPFAM" id="SSF89796">
    <property type="entry name" value="CoA-transferase family III (CaiB/BaiF)"/>
    <property type="match status" value="1"/>
</dbReference>
<dbReference type="Gene3D" id="3.30.1540.10">
    <property type="entry name" value="formyl-coa transferase, domain 3"/>
    <property type="match status" value="1"/>
</dbReference>
<name>A0A7Y9KK37_9MICO</name>
<keyword evidence="1 2" id="KW-0808">Transferase</keyword>
<keyword evidence="3" id="KW-1185">Reference proteome</keyword>
<comment type="caution">
    <text evidence="2">The sequence shown here is derived from an EMBL/GenBank/DDBJ whole genome shotgun (WGS) entry which is preliminary data.</text>
</comment>
<dbReference type="RefSeq" id="WP_179487717.1">
    <property type="nucleotide sequence ID" value="NZ_JACCBV010000001.1"/>
</dbReference>
<protein>
    <submittedName>
        <fullName evidence="2">Crotonobetainyl-CoA:carnitine CoA-transferase CaiB-like acyl-CoA transferase</fullName>
    </submittedName>
</protein>
<reference evidence="2 3" key="1">
    <citation type="submission" date="2020-07" db="EMBL/GenBank/DDBJ databases">
        <title>Sequencing the genomes of 1000 actinobacteria strains.</title>
        <authorList>
            <person name="Klenk H.-P."/>
        </authorList>
    </citation>
    <scope>NUCLEOTIDE SEQUENCE [LARGE SCALE GENOMIC DNA]</scope>
    <source>
        <strain evidence="2 3">DSM 24662</strain>
    </source>
</reference>
<evidence type="ECO:0000313" key="3">
    <source>
        <dbReference type="Proteomes" id="UP000576969"/>
    </source>
</evidence>